<dbReference type="STRING" id="100225.SAMN05421595_1491"/>
<dbReference type="Proteomes" id="UP000008495">
    <property type="component" value="Unassembled WGS sequence"/>
</dbReference>
<protein>
    <submittedName>
        <fullName evidence="1">Uncharacterized protein</fullName>
    </submittedName>
</protein>
<accession>K6V602</accession>
<evidence type="ECO:0000313" key="2">
    <source>
        <dbReference type="Proteomes" id="UP000008495"/>
    </source>
</evidence>
<evidence type="ECO:0000313" key="1">
    <source>
        <dbReference type="EMBL" id="GAB77653.1"/>
    </source>
</evidence>
<keyword evidence="2" id="KW-1185">Reference proteome</keyword>
<reference evidence="1 2" key="1">
    <citation type="submission" date="2012-08" db="EMBL/GenBank/DDBJ databases">
        <title>Whole genome shotgun sequence of Austwickia chelonae NBRC 105200.</title>
        <authorList>
            <person name="Yoshida I."/>
            <person name="Hosoyama A."/>
            <person name="Tsuchikane K."/>
            <person name="Katsumata H."/>
            <person name="Ando Y."/>
            <person name="Ohji S."/>
            <person name="Hamada M."/>
            <person name="Tamura T."/>
            <person name="Yamazoe A."/>
            <person name="Yamazaki S."/>
            <person name="Fujita N."/>
        </authorList>
    </citation>
    <scope>NUCLEOTIDE SEQUENCE [LARGE SCALE GENOMIC DNA]</scope>
    <source>
        <strain evidence="1 2">NBRC 105200</strain>
    </source>
</reference>
<dbReference type="eggNOG" id="ENOG503293P">
    <property type="taxonomic scope" value="Bacteria"/>
</dbReference>
<proteinExistence type="predicted"/>
<dbReference type="EMBL" id="BAGZ01000005">
    <property type="protein sequence ID" value="GAB77653.1"/>
    <property type="molecule type" value="Genomic_DNA"/>
</dbReference>
<gene>
    <name evidence="1" type="ORF">AUCHE_05_05680</name>
</gene>
<name>K6V602_9MICO</name>
<dbReference type="AlphaFoldDB" id="K6V602"/>
<organism evidence="1 2">
    <name type="scientific">Austwickia chelonae NBRC 105200</name>
    <dbReference type="NCBI Taxonomy" id="1184607"/>
    <lineage>
        <taxon>Bacteria</taxon>
        <taxon>Bacillati</taxon>
        <taxon>Actinomycetota</taxon>
        <taxon>Actinomycetes</taxon>
        <taxon>Micrococcales</taxon>
        <taxon>Dermatophilaceae</taxon>
        <taxon>Austwickia</taxon>
    </lineage>
</organism>
<sequence>MVDMSERWTWTCADGAGDPVEVVGMTAAFSSREEAESALSSGWEELSDEGAETVSLWCDGELVYGPMSLQEG</sequence>
<comment type="caution">
    <text evidence="1">The sequence shown here is derived from an EMBL/GenBank/DDBJ whole genome shotgun (WGS) entry which is preliminary data.</text>
</comment>